<proteinExistence type="predicted"/>
<dbReference type="Proteomes" id="UP000479710">
    <property type="component" value="Unassembled WGS sequence"/>
</dbReference>
<reference evidence="1 2" key="1">
    <citation type="submission" date="2019-11" db="EMBL/GenBank/DDBJ databases">
        <title>Whole genome sequence of Oryza granulata.</title>
        <authorList>
            <person name="Li W."/>
        </authorList>
    </citation>
    <scope>NUCLEOTIDE SEQUENCE [LARGE SCALE GENOMIC DNA]</scope>
    <source>
        <strain evidence="2">cv. Menghai</strain>
        <tissue evidence="1">Leaf</tissue>
    </source>
</reference>
<sequence length="102" mass="12163">MDYARSSIKDSLKDKPTLLKEVLECYDKRWDNQMEQKLYGAALYLNPGKFFALREKDRRQAARLRSMFNDVIWKMVIHENEQFKISKQADNYERSIPKRGTG</sequence>
<accession>A0A6G1ENC2</accession>
<name>A0A6G1ENC2_9ORYZ</name>
<organism evidence="1 2">
    <name type="scientific">Oryza meyeriana var. granulata</name>
    <dbReference type="NCBI Taxonomy" id="110450"/>
    <lineage>
        <taxon>Eukaryota</taxon>
        <taxon>Viridiplantae</taxon>
        <taxon>Streptophyta</taxon>
        <taxon>Embryophyta</taxon>
        <taxon>Tracheophyta</taxon>
        <taxon>Spermatophyta</taxon>
        <taxon>Magnoliopsida</taxon>
        <taxon>Liliopsida</taxon>
        <taxon>Poales</taxon>
        <taxon>Poaceae</taxon>
        <taxon>BOP clade</taxon>
        <taxon>Oryzoideae</taxon>
        <taxon>Oryzeae</taxon>
        <taxon>Oryzinae</taxon>
        <taxon>Oryza</taxon>
        <taxon>Oryza meyeriana</taxon>
    </lineage>
</organism>
<evidence type="ECO:0000313" key="2">
    <source>
        <dbReference type="Proteomes" id="UP000479710"/>
    </source>
</evidence>
<evidence type="ECO:0000313" key="1">
    <source>
        <dbReference type="EMBL" id="KAF0926124.1"/>
    </source>
</evidence>
<protein>
    <submittedName>
        <fullName evidence="1">Uncharacterized protein</fullName>
    </submittedName>
</protein>
<dbReference type="EMBL" id="SPHZ02000003">
    <property type="protein sequence ID" value="KAF0926124.1"/>
    <property type="molecule type" value="Genomic_DNA"/>
</dbReference>
<dbReference type="AlphaFoldDB" id="A0A6G1ENC2"/>
<dbReference type="OrthoDB" id="779884at2759"/>
<gene>
    <name evidence="1" type="ORF">E2562_021834</name>
</gene>
<keyword evidence="2" id="KW-1185">Reference proteome</keyword>
<comment type="caution">
    <text evidence="1">The sequence shown here is derived from an EMBL/GenBank/DDBJ whole genome shotgun (WGS) entry which is preliminary data.</text>
</comment>